<evidence type="ECO:0000313" key="1">
    <source>
        <dbReference type="EMBL" id="MDR7299465.1"/>
    </source>
</evidence>
<proteinExistence type="predicted"/>
<dbReference type="EMBL" id="JAVDXQ010000008">
    <property type="protein sequence ID" value="MDR7299465.1"/>
    <property type="molecule type" value="Genomic_DNA"/>
</dbReference>
<protein>
    <submittedName>
        <fullName evidence="1">Uncharacterized protein</fullName>
    </submittedName>
</protein>
<reference evidence="1 2" key="1">
    <citation type="submission" date="2023-07" db="EMBL/GenBank/DDBJ databases">
        <title>Sorghum-associated microbial communities from plants grown in Nebraska, USA.</title>
        <authorList>
            <person name="Schachtman D."/>
        </authorList>
    </citation>
    <scope>NUCLEOTIDE SEQUENCE [LARGE SCALE GENOMIC DNA]</scope>
    <source>
        <strain evidence="1 2">BE310</strain>
    </source>
</reference>
<dbReference type="Proteomes" id="UP001180536">
    <property type="component" value="Unassembled WGS sequence"/>
</dbReference>
<keyword evidence="2" id="KW-1185">Reference proteome</keyword>
<name>A0ABU1ZFQ6_9BURK</name>
<evidence type="ECO:0000313" key="2">
    <source>
        <dbReference type="Proteomes" id="UP001180536"/>
    </source>
</evidence>
<sequence>MVLNIGSEKYRAHIPFVVINPIRRNKSQLLDVEVRQVRGLGRPNGVMLQPCGKSLAHIERMGPNSATKSQKAASGVRQYNAITPLIAAPHEFDASAYQIRRESNEVIRSDKLPVRLQQLVRPPCFQPDRPLAGLAAVHIADTTDLVAKSVPVKGGHALCLTGGQNETFQRGAYRQHLWAPEAVRFRRRSPD</sequence>
<organism evidence="1 2">
    <name type="scientific">Pelomonas aquatica</name>
    <dbReference type="NCBI Taxonomy" id="431058"/>
    <lineage>
        <taxon>Bacteria</taxon>
        <taxon>Pseudomonadati</taxon>
        <taxon>Pseudomonadota</taxon>
        <taxon>Betaproteobacteria</taxon>
        <taxon>Burkholderiales</taxon>
        <taxon>Sphaerotilaceae</taxon>
        <taxon>Roseateles</taxon>
    </lineage>
</organism>
<accession>A0ABU1ZFQ6</accession>
<comment type="caution">
    <text evidence="1">The sequence shown here is derived from an EMBL/GenBank/DDBJ whole genome shotgun (WGS) entry which is preliminary data.</text>
</comment>
<gene>
    <name evidence="1" type="ORF">J2X16_004835</name>
</gene>